<dbReference type="Pfam" id="PF00941">
    <property type="entry name" value="FAD_binding_5"/>
    <property type="match status" value="1"/>
</dbReference>
<dbReference type="EMBL" id="BARU01030885">
    <property type="protein sequence ID" value="GAH68369.1"/>
    <property type="molecule type" value="Genomic_DNA"/>
</dbReference>
<organism evidence="5">
    <name type="scientific">marine sediment metagenome</name>
    <dbReference type="NCBI Taxonomy" id="412755"/>
    <lineage>
        <taxon>unclassified sequences</taxon>
        <taxon>metagenomes</taxon>
        <taxon>ecological metagenomes</taxon>
    </lineage>
</organism>
<dbReference type="GO" id="GO:0050660">
    <property type="term" value="F:flavin adenine dinucleotide binding"/>
    <property type="evidence" value="ECO:0007669"/>
    <property type="project" value="InterPro"/>
</dbReference>
<dbReference type="Gene3D" id="3.30.43.10">
    <property type="entry name" value="Uridine Diphospho-n-acetylenolpyruvylglucosamine Reductase, domain 2"/>
    <property type="match status" value="1"/>
</dbReference>
<dbReference type="InterPro" id="IPR016167">
    <property type="entry name" value="FAD-bd_PCMH_sub1"/>
</dbReference>
<evidence type="ECO:0000259" key="4">
    <source>
        <dbReference type="Pfam" id="PF00941"/>
    </source>
</evidence>
<feature type="non-terminal residue" evidence="5">
    <location>
        <position position="75"/>
    </location>
</feature>
<comment type="caution">
    <text evidence="5">The sequence shown here is derived from an EMBL/GenBank/DDBJ whole genome shotgun (WGS) entry which is preliminary data.</text>
</comment>
<dbReference type="PANTHER" id="PTHR42659">
    <property type="entry name" value="XANTHINE DEHYDROGENASE SUBUNIT C-RELATED"/>
    <property type="match status" value="1"/>
</dbReference>
<dbReference type="PANTHER" id="PTHR42659:SF2">
    <property type="entry name" value="XANTHINE DEHYDROGENASE SUBUNIT C-RELATED"/>
    <property type="match status" value="1"/>
</dbReference>
<evidence type="ECO:0000256" key="3">
    <source>
        <dbReference type="ARBA" id="ARBA00023002"/>
    </source>
</evidence>
<evidence type="ECO:0000256" key="2">
    <source>
        <dbReference type="ARBA" id="ARBA00022827"/>
    </source>
</evidence>
<accession>X1IQH0</accession>
<name>X1IQH0_9ZZZZ</name>
<feature type="domain" description="Molybdopterin dehydrogenase FAD-binding" evidence="4">
    <location>
        <begin position="6"/>
        <end position="72"/>
    </location>
</feature>
<keyword evidence="2" id="KW-0274">FAD</keyword>
<sequence>MSIYGEKAKIIAGGVDLVPRMRLRKIKPECVVSLQKISGLDYIESNGVGLRIGALTTLRSIELSPVVQRDYTILY</sequence>
<dbReference type="AlphaFoldDB" id="X1IQH0"/>
<dbReference type="InterPro" id="IPR002346">
    <property type="entry name" value="Mopterin_DH_FAD-bd"/>
</dbReference>
<dbReference type="SUPFAM" id="SSF56176">
    <property type="entry name" value="FAD-binding/transporter-associated domain-like"/>
    <property type="match status" value="1"/>
</dbReference>
<gene>
    <name evidence="5" type="ORF">S03H2_48927</name>
</gene>
<dbReference type="InterPro" id="IPR051312">
    <property type="entry name" value="Diverse_Substr_Oxidored"/>
</dbReference>
<evidence type="ECO:0000313" key="5">
    <source>
        <dbReference type="EMBL" id="GAH68369.1"/>
    </source>
</evidence>
<protein>
    <recommendedName>
        <fullName evidence="4">Molybdopterin dehydrogenase FAD-binding domain-containing protein</fullName>
    </recommendedName>
</protein>
<reference evidence="5" key="1">
    <citation type="journal article" date="2014" name="Front. Microbiol.">
        <title>High frequency of phylogenetically diverse reductive dehalogenase-homologous genes in deep subseafloor sedimentary metagenomes.</title>
        <authorList>
            <person name="Kawai M."/>
            <person name="Futagami T."/>
            <person name="Toyoda A."/>
            <person name="Takaki Y."/>
            <person name="Nishi S."/>
            <person name="Hori S."/>
            <person name="Arai W."/>
            <person name="Tsubouchi T."/>
            <person name="Morono Y."/>
            <person name="Uchiyama I."/>
            <person name="Ito T."/>
            <person name="Fujiyama A."/>
            <person name="Inagaki F."/>
            <person name="Takami H."/>
        </authorList>
    </citation>
    <scope>NUCLEOTIDE SEQUENCE</scope>
    <source>
        <strain evidence="5">Expedition CK06-06</strain>
    </source>
</reference>
<keyword evidence="3" id="KW-0560">Oxidoreductase</keyword>
<proteinExistence type="predicted"/>
<dbReference type="GO" id="GO:0016491">
    <property type="term" value="F:oxidoreductase activity"/>
    <property type="evidence" value="ECO:0007669"/>
    <property type="project" value="UniProtKB-KW"/>
</dbReference>
<dbReference type="InterPro" id="IPR036318">
    <property type="entry name" value="FAD-bd_PCMH-like_sf"/>
</dbReference>
<keyword evidence="1" id="KW-0285">Flavoprotein</keyword>
<evidence type="ECO:0000256" key="1">
    <source>
        <dbReference type="ARBA" id="ARBA00022630"/>
    </source>
</evidence>